<dbReference type="RefSeq" id="WP_343217166.1">
    <property type="nucleotide sequence ID" value="NZ_CP061913.1"/>
</dbReference>
<evidence type="ECO:0000313" key="10">
    <source>
        <dbReference type="EMBL" id="MFB9443330.1"/>
    </source>
</evidence>
<dbReference type="InterPro" id="IPR004090">
    <property type="entry name" value="Chemotax_Me-accpt_rcpt"/>
</dbReference>
<evidence type="ECO:0000256" key="2">
    <source>
        <dbReference type="ARBA" id="ARBA00022989"/>
    </source>
</evidence>
<sequence length="607" mass="62298">MMASTSGARRSAGLGVRGRILVTAAIGLLVAVVVGVVGLLALAGASNAANQIYTSNVASVSAVGDIRAAVAQAMVDAAQHAISQDVATIARYEQAFTTDLQTFQTAMAAYRNSHPAATAKAIDEVQQQWDAYVSIVQTKLIPASRVNDLAGWQKVRDSEVVPLVNAMSTDLAALRATEAADAAKSAASARSGYRTSRTVSIVLLALTAAIYVARQVVRALARIERVCEALAVGDLTQTAGLTSQDEPGRMGRALDEAIGKLRATMATIGESAVSLAGASQQMSAVSVQIATSAEEASAQAQAVSAAAEEVSRSVDTVSAGAEQMGASIREISSNASEAAQVAATAVHTAAQTTATMQQLGESSAQIGNVVAVITSIAEQTNLLALNATIEAARAGESGKGFAVVATEVKDLAQETAKATEDISRRVQAIQADTAGEVAAIEQVTQVIARISDYQTTVASAVEEQTATTAEMSRSVTEAAFGTGQIAANITGVAEAANTTSQSVTESSSPPPTWPACRVTCPPWSATSGTDRRRSRCRGAGRSTAAPAPREVPFRPSGRRPAGDGPSAPPGIVAMFDGDIAHLPVISWVRAMSSCISVLVSEVLHDQL</sequence>
<dbReference type="CDD" id="cd06225">
    <property type="entry name" value="HAMP"/>
    <property type="match status" value="1"/>
</dbReference>
<dbReference type="PROSITE" id="PS50111">
    <property type="entry name" value="CHEMOTAXIS_TRANSDUC_2"/>
    <property type="match status" value="1"/>
</dbReference>
<evidence type="ECO:0000256" key="6">
    <source>
        <dbReference type="SAM" id="MobiDB-lite"/>
    </source>
</evidence>
<evidence type="ECO:0000256" key="3">
    <source>
        <dbReference type="ARBA" id="ARBA00023224"/>
    </source>
</evidence>
<dbReference type="InterPro" id="IPR004089">
    <property type="entry name" value="MCPsignal_dom"/>
</dbReference>
<evidence type="ECO:0000259" key="9">
    <source>
        <dbReference type="PROSITE" id="PS50885"/>
    </source>
</evidence>
<dbReference type="Pfam" id="PF12729">
    <property type="entry name" value="4HB_MCP_1"/>
    <property type="match status" value="1"/>
</dbReference>
<dbReference type="PROSITE" id="PS50885">
    <property type="entry name" value="HAMP"/>
    <property type="match status" value="1"/>
</dbReference>
<reference evidence="10 11" key="1">
    <citation type="submission" date="2024-09" db="EMBL/GenBank/DDBJ databases">
        <authorList>
            <person name="Sun Q."/>
            <person name="Mori K."/>
        </authorList>
    </citation>
    <scope>NUCLEOTIDE SEQUENCE [LARGE SCALE GENOMIC DNA]</scope>
    <source>
        <strain evidence="10 11">JCM 3307</strain>
    </source>
</reference>
<accession>A0ABV5M399</accession>
<evidence type="ECO:0000256" key="7">
    <source>
        <dbReference type="SAM" id="Phobius"/>
    </source>
</evidence>
<keyword evidence="1 7" id="KW-0812">Transmembrane</keyword>
<dbReference type="SMART" id="SM00304">
    <property type="entry name" value="HAMP"/>
    <property type="match status" value="1"/>
</dbReference>
<name>A0ABV5M399_9ACTN</name>
<dbReference type="Gene3D" id="1.10.287.950">
    <property type="entry name" value="Methyl-accepting chemotaxis protein"/>
    <property type="match status" value="1"/>
</dbReference>
<feature type="domain" description="HAMP" evidence="9">
    <location>
        <begin position="214"/>
        <end position="266"/>
    </location>
</feature>
<evidence type="ECO:0000313" key="11">
    <source>
        <dbReference type="Proteomes" id="UP001589608"/>
    </source>
</evidence>
<evidence type="ECO:0000256" key="1">
    <source>
        <dbReference type="ARBA" id="ARBA00022692"/>
    </source>
</evidence>
<dbReference type="Proteomes" id="UP001589608">
    <property type="component" value="Unassembled WGS sequence"/>
</dbReference>
<feature type="domain" description="Methyl-accepting transducer" evidence="8">
    <location>
        <begin position="271"/>
        <end position="500"/>
    </location>
</feature>
<evidence type="ECO:0000256" key="5">
    <source>
        <dbReference type="PROSITE-ProRule" id="PRU00284"/>
    </source>
</evidence>
<dbReference type="PRINTS" id="PR00260">
    <property type="entry name" value="CHEMTRNSDUCR"/>
</dbReference>
<dbReference type="Pfam" id="PF00015">
    <property type="entry name" value="MCPsignal"/>
    <property type="match status" value="1"/>
</dbReference>
<dbReference type="EMBL" id="JBHMCA010000020">
    <property type="protein sequence ID" value="MFB9443330.1"/>
    <property type="molecule type" value="Genomic_DNA"/>
</dbReference>
<evidence type="ECO:0000256" key="4">
    <source>
        <dbReference type="ARBA" id="ARBA00029447"/>
    </source>
</evidence>
<keyword evidence="3 5" id="KW-0807">Transducer</keyword>
<proteinExistence type="inferred from homology"/>
<dbReference type="Pfam" id="PF00672">
    <property type="entry name" value="HAMP"/>
    <property type="match status" value="1"/>
</dbReference>
<dbReference type="PANTHER" id="PTHR32089:SF112">
    <property type="entry name" value="LYSOZYME-LIKE PROTEIN-RELATED"/>
    <property type="match status" value="1"/>
</dbReference>
<dbReference type="InterPro" id="IPR024478">
    <property type="entry name" value="HlyB_4HB_MCP"/>
</dbReference>
<keyword evidence="11" id="KW-1185">Reference proteome</keyword>
<evidence type="ECO:0000259" key="8">
    <source>
        <dbReference type="PROSITE" id="PS50111"/>
    </source>
</evidence>
<dbReference type="InterPro" id="IPR003660">
    <property type="entry name" value="HAMP_dom"/>
</dbReference>
<keyword evidence="7" id="KW-0472">Membrane</keyword>
<keyword evidence="2 7" id="KW-1133">Transmembrane helix</keyword>
<dbReference type="PANTHER" id="PTHR32089">
    <property type="entry name" value="METHYL-ACCEPTING CHEMOTAXIS PROTEIN MCPB"/>
    <property type="match status" value="1"/>
</dbReference>
<feature type="transmembrane region" description="Helical" evidence="7">
    <location>
        <begin position="20"/>
        <end position="45"/>
    </location>
</feature>
<dbReference type="SMART" id="SM00283">
    <property type="entry name" value="MA"/>
    <property type="match status" value="1"/>
</dbReference>
<dbReference type="SUPFAM" id="SSF58104">
    <property type="entry name" value="Methyl-accepting chemotaxis protein (MCP) signaling domain"/>
    <property type="match status" value="1"/>
</dbReference>
<protein>
    <submittedName>
        <fullName evidence="10">Methyl-accepting chemotaxis protein</fullName>
    </submittedName>
</protein>
<organism evidence="10 11">
    <name type="scientific">Dactylosporangium vinaceum</name>
    <dbReference type="NCBI Taxonomy" id="53362"/>
    <lineage>
        <taxon>Bacteria</taxon>
        <taxon>Bacillati</taxon>
        <taxon>Actinomycetota</taxon>
        <taxon>Actinomycetes</taxon>
        <taxon>Micromonosporales</taxon>
        <taxon>Micromonosporaceae</taxon>
        <taxon>Dactylosporangium</taxon>
    </lineage>
</organism>
<gene>
    <name evidence="10" type="ORF">ACFFTR_09565</name>
</gene>
<comment type="similarity">
    <text evidence="4">Belongs to the methyl-accepting chemotaxis (MCP) protein family.</text>
</comment>
<comment type="caution">
    <text evidence="10">The sequence shown here is derived from an EMBL/GenBank/DDBJ whole genome shotgun (WGS) entry which is preliminary data.</text>
</comment>
<feature type="region of interest" description="Disordered" evidence="6">
    <location>
        <begin position="522"/>
        <end position="569"/>
    </location>
</feature>